<sequence>MKKIYSVFTGTGSYVPTKQIKNDFFHSNEFYDLTGKKLDTPNEEITRKFEEITTIAERRYAEDDQVTSDLALIASNKAIESAGIDKEELDYIIFAHNFGETRVDDIQIDVLPTMAARLKQKLGIRNPSAIAYDVLFGCPGWVQAVIQADYYIKSGDAKKILVVGADVLSRISDPHDRDSMIYADGAGAAIMEARESETPIGILGHNSRSDALDYAKMLYMGYSYEPGLAKKKVHFLKMNGRRLYQYALSNVPNAIKAGLDKLNLNITDISKVLIHQANGKMDDAILKRLFELYNINEVPEYIMPMTISWLGNSSVATVPTLLDMIIRDTMDDHQLESGDIIVLASVGAGMNINNVVYKLP</sequence>
<dbReference type="GO" id="GO:0044550">
    <property type="term" value="P:secondary metabolite biosynthetic process"/>
    <property type="evidence" value="ECO:0007669"/>
    <property type="project" value="TreeGrafter"/>
</dbReference>
<name>A0A098C0P9_9BACT</name>
<dbReference type="InterPro" id="IPR013751">
    <property type="entry name" value="ACP_syn_III_N"/>
</dbReference>
<dbReference type="Pfam" id="PF08545">
    <property type="entry name" value="ACP_syn_III"/>
    <property type="match status" value="1"/>
</dbReference>
<evidence type="ECO:0000313" key="6">
    <source>
        <dbReference type="Proteomes" id="UP000032417"/>
    </source>
</evidence>
<accession>A0A098C0P9</accession>
<gene>
    <name evidence="5" type="ORF">ING2E5B_1238</name>
</gene>
<dbReference type="GO" id="GO:0006633">
    <property type="term" value="P:fatty acid biosynthetic process"/>
    <property type="evidence" value="ECO:0007669"/>
    <property type="project" value="InterPro"/>
</dbReference>
<dbReference type="Proteomes" id="UP000032417">
    <property type="component" value="Chromosome 1"/>
</dbReference>
<dbReference type="HOGENOM" id="CLU_039592_4_1_10"/>
<evidence type="ECO:0000256" key="1">
    <source>
        <dbReference type="ARBA" id="ARBA00022679"/>
    </source>
</evidence>
<keyword evidence="2 5" id="KW-0012">Acyltransferase</keyword>
<keyword evidence="1 5" id="KW-0808">Transferase</keyword>
<feature type="domain" description="Beta-ketoacyl-[acyl-carrier-protein] synthase III C-terminal" evidence="3">
    <location>
        <begin position="259"/>
        <end position="358"/>
    </location>
</feature>
<reference evidence="5 6" key="1">
    <citation type="submission" date="2014-08" db="EMBL/GenBank/DDBJ databases">
        <authorList>
            <person name="Wibberg D."/>
        </authorList>
    </citation>
    <scope>NUCLEOTIDE SEQUENCE [LARGE SCALE GENOMIC DNA]</scope>
    <source>
        <strain evidence="6">ING2-E5B</strain>
    </source>
</reference>
<dbReference type="STRING" id="1562970.ING2E5B_1238"/>
<dbReference type="OrthoDB" id="5171393at2"/>
<dbReference type="GO" id="GO:0004315">
    <property type="term" value="F:3-oxoacyl-[acyl-carrier-protein] synthase activity"/>
    <property type="evidence" value="ECO:0007669"/>
    <property type="project" value="InterPro"/>
</dbReference>
<proteinExistence type="predicted"/>
<dbReference type="PATRIC" id="fig|1562970.3.peg.1224"/>
<dbReference type="Pfam" id="PF08541">
    <property type="entry name" value="ACP_syn_III_C"/>
    <property type="match status" value="1"/>
</dbReference>
<evidence type="ECO:0000313" key="5">
    <source>
        <dbReference type="EMBL" id="CEA15988.1"/>
    </source>
</evidence>
<dbReference type="EMBL" id="LN515532">
    <property type="protein sequence ID" value="CEA15988.1"/>
    <property type="molecule type" value="Genomic_DNA"/>
</dbReference>
<dbReference type="KEGG" id="pbt:ING2E5B_1238"/>
<dbReference type="PANTHER" id="PTHR34069:SF3">
    <property type="entry name" value="ACYL-COA:ACYL-COA ALKYLTRANSFERASE"/>
    <property type="match status" value="1"/>
</dbReference>
<evidence type="ECO:0000256" key="2">
    <source>
        <dbReference type="ARBA" id="ARBA00023315"/>
    </source>
</evidence>
<dbReference type="EC" id="2.3.1.180" evidence="5"/>
<dbReference type="PANTHER" id="PTHR34069">
    <property type="entry name" value="3-OXOACYL-[ACYL-CARRIER-PROTEIN] SYNTHASE 3"/>
    <property type="match status" value="1"/>
</dbReference>
<dbReference type="SUPFAM" id="SSF53901">
    <property type="entry name" value="Thiolase-like"/>
    <property type="match status" value="1"/>
</dbReference>
<dbReference type="Gene3D" id="3.40.47.10">
    <property type="match status" value="2"/>
</dbReference>
<keyword evidence="6" id="KW-1185">Reference proteome</keyword>
<dbReference type="InterPro" id="IPR013747">
    <property type="entry name" value="ACP_syn_III_C"/>
</dbReference>
<feature type="domain" description="Beta-ketoacyl-[acyl-carrier-protein] synthase III N-terminal" evidence="4">
    <location>
        <begin position="132"/>
        <end position="210"/>
    </location>
</feature>
<dbReference type="InterPro" id="IPR016039">
    <property type="entry name" value="Thiolase-like"/>
</dbReference>
<dbReference type="AlphaFoldDB" id="A0A098C0P9"/>
<dbReference type="GO" id="GO:0033818">
    <property type="term" value="F:beta-ketoacyl-acyl-carrier-protein synthase III activity"/>
    <property type="evidence" value="ECO:0007669"/>
    <property type="project" value="UniProtKB-EC"/>
</dbReference>
<evidence type="ECO:0000259" key="3">
    <source>
        <dbReference type="Pfam" id="PF08541"/>
    </source>
</evidence>
<protein>
    <submittedName>
        <fullName evidence="5">Beta-ketoacyl-acyl-carrier-protein synthase iii</fullName>
        <ecNumber evidence="5">2.3.1.180</ecNumber>
    </submittedName>
</protein>
<organism evidence="5 6">
    <name type="scientific">Fermentimonas caenicola</name>
    <dbReference type="NCBI Taxonomy" id="1562970"/>
    <lineage>
        <taxon>Bacteria</taxon>
        <taxon>Pseudomonadati</taxon>
        <taxon>Bacteroidota</taxon>
        <taxon>Bacteroidia</taxon>
        <taxon>Bacteroidales</taxon>
        <taxon>Dysgonomonadaceae</taxon>
        <taxon>Fermentimonas</taxon>
    </lineage>
</organism>
<dbReference type="CDD" id="cd00830">
    <property type="entry name" value="KAS_III"/>
    <property type="match status" value="1"/>
</dbReference>
<evidence type="ECO:0000259" key="4">
    <source>
        <dbReference type="Pfam" id="PF08545"/>
    </source>
</evidence>